<dbReference type="OrthoDB" id="5241763at2"/>
<name>A0A0G3H1F6_9CORY</name>
<gene>
    <name evidence="1" type="ORF">CMUST_14690</name>
</gene>
<organism evidence="1 2">
    <name type="scientific">Corynebacterium mustelae</name>
    <dbReference type="NCBI Taxonomy" id="571915"/>
    <lineage>
        <taxon>Bacteria</taxon>
        <taxon>Bacillati</taxon>
        <taxon>Actinomycetota</taxon>
        <taxon>Actinomycetes</taxon>
        <taxon>Mycobacteriales</taxon>
        <taxon>Corynebacteriaceae</taxon>
        <taxon>Corynebacterium</taxon>
    </lineage>
</organism>
<keyword evidence="2" id="KW-1185">Reference proteome</keyword>
<reference evidence="1 2" key="1">
    <citation type="journal article" date="2015" name="Genome Announc.">
        <title>Complete Genome Sequence of the Type Strain Corynebacterium mustelae DSM 45274, Isolated from Various Tissues of a Male Ferret with Lethal Sepsis.</title>
        <authorList>
            <person name="Ruckert C."/>
            <person name="Eimer J."/>
            <person name="Winkler A."/>
            <person name="Tauch A."/>
        </authorList>
    </citation>
    <scope>NUCLEOTIDE SEQUENCE [LARGE SCALE GENOMIC DNA]</scope>
    <source>
        <strain evidence="1 2">DSM 45274</strain>
    </source>
</reference>
<proteinExistence type="predicted"/>
<protein>
    <submittedName>
        <fullName evidence="1">Uncharacterized protein</fullName>
    </submittedName>
</protein>
<dbReference type="PATRIC" id="fig|571915.4.peg.3157"/>
<dbReference type="STRING" id="571915.CMUST_14690"/>
<dbReference type="RefSeq" id="WP_047263705.1">
    <property type="nucleotide sequence ID" value="NZ_CP011542.1"/>
</dbReference>
<dbReference type="Proteomes" id="UP000035199">
    <property type="component" value="Chromosome"/>
</dbReference>
<dbReference type="KEGG" id="cmv:CMUST_14690"/>
<sequence length="220" mass="23134">MDVLGHIAADESVRLLIGEASAAIGAVYRRPPVLRQEQVVCSESVARGAKLCAQAGWVSQLEALSAFGVLVPAVREETARTFLRAPLQVLARIDLLCGGDGRPGDEAAARRLSLLGKVVVSKPHEAVIPAVVLGEILAYQLFDERSGVVAQVASRVAAVAGGFDPLGLMVPEVWFGRRKAEFAELIAGFSGQDGVRDFVRFYLQAMVAGATEAAGIVAAV</sequence>
<evidence type="ECO:0000313" key="2">
    <source>
        <dbReference type="Proteomes" id="UP000035199"/>
    </source>
</evidence>
<reference evidence="2" key="2">
    <citation type="submission" date="2015-05" db="EMBL/GenBank/DDBJ databases">
        <title>Complete genome sequence of Corynebacterium mustelae DSM 45274, isolated from various tissues of a male ferret with lethal sepsis.</title>
        <authorList>
            <person name="Ruckert C."/>
            <person name="Albersmeier A."/>
            <person name="Winkler A."/>
            <person name="Tauch A."/>
        </authorList>
    </citation>
    <scope>NUCLEOTIDE SEQUENCE [LARGE SCALE GENOMIC DNA]</scope>
    <source>
        <strain evidence="2">DSM 45274</strain>
    </source>
</reference>
<accession>A0A0G3H1F6</accession>
<evidence type="ECO:0000313" key="1">
    <source>
        <dbReference type="EMBL" id="AKK07231.1"/>
    </source>
</evidence>
<dbReference type="AlphaFoldDB" id="A0A0G3H1F6"/>
<dbReference type="EMBL" id="CP011542">
    <property type="protein sequence ID" value="AKK07231.1"/>
    <property type="molecule type" value="Genomic_DNA"/>
</dbReference>